<dbReference type="SUPFAM" id="SSF56634">
    <property type="entry name" value="Heme-dependent catalase-like"/>
    <property type="match status" value="1"/>
</dbReference>
<dbReference type="InterPro" id="IPR020835">
    <property type="entry name" value="Catalase_sf"/>
</dbReference>
<gene>
    <name evidence="1" type="ORF">F0U60_45795</name>
</gene>
<sequence>MGVLGETVGRVVGTLWGPPFRVVSELRHARSLHPEGICLQAEVVPIRTDPPFSTVAERLAGPAIVRLSTATWRGGREWPDILGASVRFRRDARITEEVSPGDQDVLFATARHFWSLAPALLTTQVHDWLQNDYFGIAPFSVDGLGKVKLRLTSPRGASQRSGTRVQRLKDAMHAGTALLTFEVYPLDDGLPHTWTPVADILLREEVRLDPERLRFNPFHAGRGIRPRGFLHALRLPVYRQSQEGRTVH</sequence>
<name>A0ABY9X5G6_9BACT</name>
<keyword evidence="2" id="KW-1185">Reference proteome</keyword>
<accession>A0ABY9X5G6</accession>
<evidence type="ECO:0000313" key="1">
    <source>
        <dbReference type="EMBL" id="WNG50636.1"/>
    </source>
</evidence>
<evidence type="ECO:0000313" key="2">
    <source>
        <dbReference type="Proteomes" id="UP001611383"/>
    </source>
</evidence>
<dbReference type="EMBL" id="CP043494">
    <property type="protein sequence ID" value="WNG50636.1"/>
    <property type="molecule type" value="Genomic_DNA"/>
</dbReference>
<dbReference type="RefSeq" id="WP_395809951.1">
    <property type="nucleotide sequence ID" value="NZ_CP043494.1"/>
</dbReference>
<reference evidence="1 2" key="1">
    <citation type="submission" date="2019-08" db="EMBL/GenBank/DDBJ databases">
        <title>Archangium and Cystobacter genomes.</title>
        <authorList>
            <person name="Chen I.-C.K."/>
            <person name="Wielgoss S."/>
        </authorList>
    </citation>
    <scope>NUCLEOTIDE SEQUENCE [LARGE SCALE GENOMIC DNA]</scope>
    <source>
        <strain evidence="1 2">Cbm 6</strain>
    </source>
</reference>
<protein>
    <submittedName>
        <fullName evidence="1">Uncharacterized protein</fullName>
    </submittedName>
</protein>
<organism evidence="1 2">
    <name type="scientific">Archangium minus</name>
    <dbReference type="NCBI Taxonomy" id="83450"/>
    <lineage>
        <taxon>Bacteria</taxon>
        <taxon>Pseudomonadati</taxon>
        <taxon>Myxococcota</taxon>
        <taxon>Myxococcia</taxon>
        <taxon>Myxococcales</taxon>
        <taxon>Cystobacterineae</taxon>
        <taxon>Archangiaceae</taxon>
        <taxon>Archangium</taxon>
    </lineage>
</organism>
<proteinExistence type="predicted"/>
<dbReference type="Proteomes" id="UP001611383">
    <property type="component" value="Chromosome"/>
</dbReference>